<dbReference type="InterPro" id="IPR005119">
    <property type="entry name" value="LysR_subst-bd"/>
</dbReference>
<keyword evidence="2" id="KW-0805">Transcription regulation</keyword>
<dbReference type="PANTHER" id="PTHR30126:SF98">
    <property type="entry name" value="HTH-TYPE TRANSCRIPTIONAL ACTIVATOR BAUR"/>
    <property type="match status" value="1"/>
</dbReference>
<dbReference type="PRINTS" id="PR00039">
    <property type="entry name" value="HTHLYSR"/>
</dbReference>
<evidence type="ECO:0000259" key="5">
    <source>
        <dbReference type="PROSITE" id="PS50931"/>
    </source>
</evidence>
<dbReference type="AlphaFoldDB" id="A0A7X6JY49"/>
<dbReference type="GO" id="GO:0000976">
    <property type="term" value="F:transcription cis-regulatory region binding"/>
    <property type="evidence" value="ECO:0007669"/>
    <property type="project" value="TreeGrafter"/>
</dbReference>
<keyword evidence="3" id="KW-0238">DNA-binding</keyword>
<dbReference type="GO" id="GO:0003700">
    <property type="term" value="F:DNA-binding transcription factor activity"/>
    <property type="evidence" value="ECO:0007669"/>
    <property type="project" value="InterPro"/>
</dbReference>
<organism evidence="6 7">
    <name type="scientific">Roseicyclus persicicus</name>
    <dbReference type="NCBI Taxonomy" id="2650661"/>
    <lineage>
        <taxon>Bacteria</taxon>
        <taxon>Pseudomonadati</taxon>
        <taxon>Pseudomonadota</taxon>
        <taxon>Alphaproteobacteria</taxon>
        <taxon>Rhodobacterales</taxon>
        <taxon>Roseobacteraceae</taxon>
        <taxon>Roseicyclus</taxon>
    </lineage>
</organism>
<gene>
    <name evidence="6" type="ORF">HCU73_03960</name>
</gene>
<keyword evidence="4" id="KW-0804">Transcription</keyword>
<dbReference type="SUPFAM" id="SSF46785">
    <property type="entry name" value="Winged helix' DNA-binding domain"/>
    <property type="match status" value="2"/>
</dbReference>
<dbReference type="Gene3D" id="3.40.190.290">
    <property type="match status" value="1"/>
</dbReference>
<dbReference type="PANTHER" id="PTHR30126">
    <property type="entry name" value="HTH-TYPE TRANSCRIPTIONAL REGULATOR"/>
    <property type="match status" value="1"/>
</dbReference>
<dbReference type="RefSeq" id="WP_168622085.1">
    <property type="nucleotide sequence ID" value="NZ_JAAZQQ010000001.1"/>
</dbReference>
<feature type="domain" description="HTH lysR-type" evidence="5">
    <location>
        <begin position="97"/>
        <end position="150"/>
    </location>
</feature>
<feature type="domain" description="HTH lysR-type" evidence="5">
    <location>
        <begin position="4"/>
        <end position="61"/>
    </location>
</feature>
<dbReference type="InterPro" id="IPR036388">
    <property type="entry name" value="WH-like_DNA-bd_sf"/>
</dbReference>
<evidence type="ECO:0000256" key="2">
    <source>
        <dbReference type="ARBA" id="ARBA00023015"/>
    </source>
</evidence>
<dbReference type="InterPro" id="IPR036390">
    <property type="entry name" value="WH_DNA-bd_sf"/>
</dbReference>
<comment type="caution">
    <text evidence="6">The sequence shown here is derived from an EMBL/GenBank/DDBJ whole genome shotgun (WGS) entry which is preliminary data.</text>
</comment>
<dbReference type="PROSITE" id="PS50931">
    <property type="entry name" value="HTH_LYSR"/>
    <property type="match status" value="2"/>
</dbReference>
<sequence>MIPRNLRHLRVFLAVAELRSPTRAADRCGLSQPAVTQALAKLEQAAGGALFDRTPGGFTLTPRGAVLAARIARAMGRLDAALAELSPRLAVTASHAQLQALAAMAEAQNYTLAARALGLAQPTVHRAVRDLEAGAGRALFEKTSLGVVPTRAGRGLARAAQLAFSEIAQAEAELAEIDGREAGRIVVGALPLSRSVILPEALAWFRAHRPRQRITVIDGPYDEMLAGLRRGDIDLILGALRVPLPIGDVVQEPLFEDRLSVLARPGHALAGAGRVSLDRLAGYAWAVPREGTPSRAQFDALFAARGLPLPDSLVECGSILLMRELLGRSDLLGCISDQQAAAEVDRGLLVRLDTGVDWPGRAIGITHRAGWLPTAAQAALVREIRAVAARLTG</sequence>
<evidence type="ECO:0000256" key="4">
    <source>
        <dbReference type="ARBA" id="ARBA00023163"/>
    </source>
</evidence>
<dbReference type="InterPro" id="IPR000847">
    <property type="entry name" value="LysR_HTH_N"/>
</dbReference>
<evidence type="ECO:0000313" key="6">
    <source>
        <dbReference type="EMBL" id="NKX43735.1"/>
    </source>
</evidence>
<evidence type="ECO:0000256" key="3">
    <source>
        <dbReference type="ARBA" id="ARBA00023125"/>
    </source>
</evidence>
<dbReference type="EMBL" id="JAAZQQ010000001">
    <property type="protein sequence ID" value="NKX43735.1"/>
    <property type="molecule type" value="Genomic_DNA"/>
</dbReference>
<dbReference type="Pfam" id="PF00126">
    <property type="entry name" value="HTH_1"/>
    <property type="match status" value="2"/>
</dbReference>
<dbReference type="SUPFAM" id="SSF53850">
    <property type="entry name" value="Periplasmic binding protein-like II"/>
    <property type="match status" value="1"/>
</dbReference>
<evidence type="ECO:0000313" key="7">
    <source>
        <dbReference type="Proteomes" id="UP000526408"/>
    </source>
</evidence>
<dbReference type="Proteomes" id="UP000526408">
    <property type="component" value="Unassembled WGS sequence"/>
</dbReference>
<name>A0A7X6JY49_9RHOB</name>
<accession>A0A7X6JY49</accession>
<keyword evidence="7" id="KW-1185">Reference proteome</keyword>
<dbReference type="Pfam" id="PF03466">
    <property type="entry name" value="LysR_substrate"/>
    <property type="match status" value="1"/>
</dbReference>
<proteinExistence type="inferred from homology"/>
<evidence type="ECO:0000256" key="1">
    <source>
        <dbReference type="ARBA" id="ARBA00009437"/>
    </source>
</evidence>
<dbReference type="Gene3D" id="1.10.10.10">
    <property type="entry name" value="Winged helix-like DNA-binding domain superfamily/Winged helix DNA-binding domain"/>
    <property type="match status" value="2"/>
</dbReference>
<protein>
    <submittedName>
        <fullName evidence="6">LysR family transcriptional regulator</fullName>
    </submittedName>
</protein>
<comment type="similarity">
    <text evidence="1">Belongs to the LysR transcriptional regulatory family.</text>
</comment>
<reference evidence="6 7" key="1">
    <citation type="submission" date="2020-04" db="EMBL/GenBank/DDBJ databases">
        <authorList>
            <person name="Yoon J."/>
        </authorList>
    </citation>
    <scope>NUCLEOTIDE SEQUENCE [LARGE SCALE GENOMIC DNA]</scope>
    <source>
        <strain evidence="6 7">KMU-115</strain>
    </source>
</reference>